<dbReference type="SUPFAM" id="SSF48498">
    <property type="entry name" value="Tetracyclin repressor-like, C-terminal domain"/>
    <property type="match status" value="1"/>
</dbReference>
<feature type="domain" description="HTH tetR-type" evidence="6">
    <location>
        <begin position="26"/>
        <end position="86"/>
    </location>
</feature>
<evidence type="ECO:0000256" key="4">
    <source>
        <dbReference type="PROSITE-ProRule" id="PRU00335"/>
    </source>
</evidence>
<proteinExistence type="predicted"/>
<dbReference type="Gene3D" id="1.10.357.10">
    <property type="entry name" value="Tetracycline Repressor, domain 2"/>
    <property type="match status" value="1"/>
</dbReference>
<reference evidence="7 8" key="1">
    <citation type="journal article" date="2015" name="Stand. Genomic Sci.">
        <title>Genomic Encyclopedia of Bacterial and Archaeal Type Strains, Phase III: the genomes of soil and plant-associated and newly described type strains.</title>
        <authorList>
            <person name="Whitman W.B."/>
            <person name="Woyke T."/>
            <person name="Klenk H.P."/>
            <person name="Zhou Y."/>
            <person name="Lilburn T.G."/>
            <person name="Beck B.J."/>
            <person name="De Vos P."/>
            <person name="Vandamme P."/>
            <person name="Eisen J.A."/>
            <person name="Garrity G."/>
            <person name="Hugenholtz P."/>
            <person name="Kyrpides N.C."/>
        </authorList>
    </citation>
    <scope>NUCLEOTIDE SEQUENCE [LARGE SCALE GENOMIC DNA]</scope>
    <source>
        <strain evidence="7 8">CECT 7306</strain>
    </source>
</reference>
<name>A0A3N1GWT5_9ACTN</name>
<evidence type="ECO:0000256" key="3">
    <source>
        <dbReference type="ARBA" id="ARBA00023163"/>
    </source>
</evidence>
<protein>
    <submittedName>
        <fullName evidence="7">TetR family transcriptional regulator</fullName>
    </submittedName>
</protein>
<dbReference type="InParanoid" id="A0A3N1GWT5"/>
<dbReference type="GO" id="GO:0045892">
    <property type="term" value="P:negative regulation of DNA-templated transcription"/>
    <property type="evidence" value="ECO:0007669"/>
    <property type="project" value="InterPro"/>
</dbReference>
<dbReference type="AlphaFoldDB" id="A0A3N1GWT5"/>
<dbReference type="GO" id="GO:0000976">
    <property type="term" value="F:transcription cis-regulatory region binding"/>
    <property type="evidence" value="ECO:0007669"/>
    <property type="project" value="TreeGrafter"/>
</dbReference>
<evidence type="ECO:0000313" key="8">
    <source>
        <dbReference type="Proteomes" id="UP000276232"/>
    </source>
</evidence>
<keyword evidence="8" id="KW-1185">Reference proteome</keyword>
<dbReference type="InterPro" id="IPR009057">
    <property type="entry name" value="Homeodomain-like_sf"/>
</dbReference>
<evidence type="ECO:0000256" key="1">
    <source>
        <dbReference type="ARBA" id="ARBA00023015"/>
    </source>
</evidence>
<feature type="region of interest" description="Disordered" evidence="5">
    <location>
        <begin position="1"/>
        <end position="27"/>
    </location>
</feature>
<dbReference type="Pfam" id="PF02909">
    <property type="entry name" value="TetR_C_1"/>
    <property type="match status" value="1"/>
</dbReference>
<dbReference type="InterPro" id="IPR050109">
    <property type="entry name" value="HTH-type_TetR-like_transc_reg"/>
</dbReference>
<dbReference type="RefSeq" id="WP_123380699.1">
    <property type="nucleotide sequence ID" value="NZ_RJKN01000006.1"/>
</dbReference>
<feature type="compositionally biased region" description="Low complexity" evidence="5">
    <location>
        <begin position="206"/>
        <end position="217"/>
    </location>
</feature>
<keyword evidence="2 4" id="KW-0238">DNA-binding</keyword>
<gene>
    <name evidence="7" type="ORF">EDC03_2525</name>
</gene>
<dbReference type="Proteomes" id="UP000276232">
    <property type="component" value="Unassembled WGS sequence"/>
</dbReference>
<dbReference type="PANTHER" id="PTHR30055:SF151">
    <property type="entry name" value="TRANSCRIPTIONAL REGULATORY PROTEIN"/>
    <property type="match status" value="1"/>
</dbReference>
<keyword evidence="1" id="KW-0805">Transcription regulation</keyword>
<dbReference type="InterPro" id="IPR004111">
    <property type="entry name" value="Repressor_TetR_C"/>
</dbReference>
<accession>A0A3N1GWT5</accession>
<dbReference type="PROSITE" id="PS50977">
    <property type="entry name" value="HTH_TETR_2"/>
    <property type="match status" value="1"/>
</dbReference>
<keyword evidence="3" id="KW-0804">Transcription</keyword>
<evidence type="ECO:0000256" key="2">
    <source>
        <dbReference type="ARBA" id="ARBA00023125"/>
    </source>
</evidence>
<dbReference type="PANTHER" id="PTHR30055">
    <property type="entry name" value="HTH-TYPE TRANSCRIPTIONAL REGULATOR RUTR"/>
    <property type="match status" value="1"/>
</dbReference>
<comment type="caution">
    <text evidence="7">The sequence shown here is derived from an EMBL/GenBank/DDBJ whole genome shotgun (WGS) entry which is preliminary data.</text>
</comment>
<dbReference type="GO" id="GO:0003700">
    <property type="term" value="F:DNA-binding transcription factor activity"/>
    <property type="evidence" value="ECO:0007669"/>
    <property type="project" value="TreeGrafter"/>
</dbReference>
<evidence type="ECO:0000259" key="6">
    <source>
        <dbReference type="PROSITE" id="PS50977"/>
    </source>
</evidence>
<dbReference type="FunCoup" id="A0A3N1GWT5">
    <property type="interactions" value="3"/>
</dbReference>
<evidence type="ECO:0000313" key="7">
    <source>
        <dbReference type="EMBL" id="ROP34704.1"/>
    </source>
</evidence>
<evidence type="ECO:0000256" key="5">
    <source>
        <dbReference type="SAM" id="MobiDB-lite"/>
    </source>
</evidence>
<dbReference type="Gene3D" id="1.10.10.60">
    <property type="entry name" value="Homeodomain-like"/>
    <property type="match status" value="1"/>
</dbReference>
<dbReference type="InterPro" id="IPR036271">
    <property type="entry name" value="Tet_transcr_reg_TetR-rel_C_sf"/>
</dbReference>
<dbReference type="Pfam" id="PF00440">
    <property type="entry name" value="TetR_N"/>
    <property type="match status" value="1"/>
</dbReference>
<dbReference type="OrthoDB" id="2570341at2"/>
<dbReference type="SUPFAM" id="SSF46689">
    <property type="entry name" value="Homeodomain-like"/>
    <property type="match status" value="1"/>
</dbReference>
<dbReference type="EMBL" id="RJKN01000006">
    <property type="protein sequence ID" value="ROP34704.1"/>
    <property type="molecule type" value="Genomic_DNA"/>
</dbReference>
<sequence>MAPASRRGAPPPSDGPGGGSTRRRPSLSKSAVLEAAVDFVDRYGLAELSMRKLGAALDVEGMALYRYVRSRDELLDAMVDRVMDQLYADPSVLLADGDDWREFLRKIAEGIRRVAHEHPALFPLLATRAPTAPWIRPPLRSLRWVEGFLSGLLSRGFDEEAAVYAYRAFGSFLVGHLLVDVAAAENVSPGSQVASPRDPEGGAGLDGADAGAAAVGPPGEPVAAYPVIGRLADRLAVEDLGEEFDDALEALLDRLDAARGRLAPSAPSA</sequence>
<organism evidence="7 8">
    <name type="scientific">Pseudokineococcus lusitanus</name>
    <dbReference type="NCBI Taxonomy" id="763993"/>
    <lineage>
        <taxon>Bacteria</taxon>
        <taxon>Bacillati</taxon>
        <taxon>Actinomycetota</taxon>
        <taxon>Actinomycetes</taxon>
        <taxon>Kineosporiales</taxon>
        <taxon>Kineosporiaceae</taxon>
        <taxon>Pseudokineococcus</taxon>
    </lineage>
</organism>
<feature type="region of interest" description="Disordered" evidence="5">
    <location>
        <begin position="188"/>
        <end position="217"/>
    </location>
</feature>
<dbReference type="InterPro" id="IPR001647">
    <property type="entry name" value="HTH_TetR"/>
</dbReference>
<feature type="DNA-binding region" description="H-T-H motif" evidence="4">
    <location>
        <begin position="49"/>
        <end position="68"/>
    </location>
</feature>